<evidence type="ECO:0000313" key="5">
    <source>
        <dbReference type="Proteomes" id="UP000010074"/>
    </source>
</evidence>
<feature type="signal peptide" evidence="3">
    <location>
        <begin position="1"/>
        <end position="19"/>
    </location>
</feature>
<dbReference type="PATRIC" id="fig|1069642.3.peg.3133"/>
<dbReference type="HOGENOM" id="CLU_017692_1_2_7"/>
<dbReference type="SUPFAM" id="SSF56601">
    <property type="entry name" value="beta-lactamase/transpeptidase-like"/>
    <property type="match status" value="1"/>
</dbReference>
<dbReference type="GO" id="GO:0000270">
    <property type="term" value="P:peptidoglycan metabolic process"/>
    <property type="evidence" value="ECO:0007669"/>
    <property type="project" value="TreeGrafter"/>
</dbReference>
<evidence type="ECO:0000256" key="1">
    <source>
        <dbReference type="ARBA" id="ARBA00006096"/>
    </source>
</evidence>
<dbReference type="AlphaFoldDB" id="K7ZGU8"/>
<protein>
    <submittedName>
        <fullName evidence="4">D-alanyl-D-alanine carboxypeptidase</fullName>
    </submittedName>
</protein>
<dbReference type="InterPro" id="IPR012338">
    <property type="entry name" value="Beta-lactam/transpept-like"/>
</dbReference>
<dbReference type="GO" id="GO:0004185">
    <property type="term" value="F:serine-type carboxypeptidase activity"/>
    <property type="evidence" value="ECO:0007669"/>
    <property type="project" value="InterPro"/>
</dbReference>
<dbReference type="Pfam" id="PF02113">
    <property type="entry name" value="Peptidase_S13"/>
    <property type="match status" value="1"/>
</dbReference>
<dbReference type="InterPro" id="IPR000667">
    <property type="entry name" value="Peptidase_S13"/>
</dbReference>
<dbReference type="PRINTS" id="PR00922">
    <property type="entry name" value="DADACBPTASE3"/>
</dbReference>
<sequence length="474" mass="51782">MKIILNVLLIVLVAMSASADDKFKDISKEFEALAKKYGVSSKDVGIYATIGEGEELKTLLDVNGNKMMVPASISKIATASAVLASFPPGTKFKTQLLTSGDLKNGTLKGTLYLKGGGDPSFVSENMWYLVNAFTRTKIKKIEGDIVVDDSLFDSVRYDMSRQKERVDRAYDAPVGAMSFNWNSVNIFVRANGAGNGADVTIDPENDYIRLINKAKTVGGSANNLLADRDEDKKFPGDVIHVGGSIGQGLKEVVVFKNITQPDLWAGYNLKAFLAQRGIQLTGTIRNGVTPEKAELVAESESKPIEQMVADMNKFSNNYVAEMLTKNLGAVKKTKGATLADGVLVINEHMQSLGVPAEQYNLESPSGLSRQNKLSSFAMWKVLQHLRNDFRVQPEFLTSLPIAGVDGTLKKRMKNSPAERWVRAKTGFLTGVVSLAGYAGLEDGRVVTFSFVYNGSTDETKIRAFFDNLLIYLVK</sequence>
<feature type="chain" id="PRO_5003914268" evidence="3">
    <location>
        <begin position="20"/>
        <end position="474"/>
    </location>
</feature>
<organism evidence="4 5">
    <name type="scientific">Bdellovibrio bacteriovorus str. Tiberius</name>
    <dbReference type="NCBI Taxonomy" id="1069642"/>
    <lineage>
        <taxon>Bacteria</taxon>
        <taxon>Pseudomonadati</taxon>
        <taxon>Bdellovibrionota</taxon>
        <taxon>Bdellovibrionia</taxon>
        <taxon>Bdellovibrionales</taxon>
        <taxon>Pseudobdellovibrionaceae</taxon>
        <taxon>Bdellovibrio</taxon>
    </lineage>
</organism>
<name>K7ZGU8_BDEBC</name>
<reference evidence="4 5" key="1">
    <citation type="journal article" date="2012" name="BMC Genomics">
        <title>Genome analysis of a simultaneously predatory and prey-independent, novel Bdellovibrio bacteriovorus from the River Tiber, supports in silico predictions of both ancient and recent lateral gene transfer from diverse bacteria.</title>
        <authorList>
            <person name="Hobley L."/>
            <person name="Lerner T.R."/>
            <person name="Williams L.E."/>
            <person name="Lambert C."/>
            <person name="Till R."/>
            <person name="Milner D.S."/>
            <person name="Basford S.M."/>
            <person name="Capeness M.J."/>
            <person name="Fenton A.K."/>
            <person name="Atterbury R.J."/>
            <person name="Harris M.A."/>
            <person name="Sockett R.E."/>
        </authorList>
    </citation>
    <scope>NUCLEOTIDE SEQUENCE [LARGE SCALE GENOMIC DNA]</scope>
    <source>
        <strain evidence="4 5">Tiberius</strain>
    </source>
</reference>
<dbReference type="EMBL" id="CP002930">
    <property type="protein sequence ID" value="AFY02842.1"/>
    <property type="molecule type" value="Genomic_DNA"/>
</dbReference>
<dbReference type="PANTHER" id="PTHR30023">
    <property type="entry name" value="D-ALANYL-D-ALANINE CARBOXYPEPTIDASE"/>
    <property type="match status" value="1"/>
</dbReference>
<dbReference type="GO" id="GO:0006508">
    <property type="term" value="P:proteolysis"/>
    <property type="evidence" value="ECO:0007669"/>
    <property type="project" value="InterPro"/>
</dbReference>
<dbReference type="STRING" id="1069642.Bdt_3167"/>
<evidence type="ECO:0000256" key="3">
    <source>
        <dbReference type="SAM" id="SignalP"/>
    </source>
</evidence>
<gene>
    <name evidence="4" type="primary">dacB</name>
    <name evidence="4" type="ORF">Bdt_3167</name>
</gene>
<dbReference type="NCBIfam" id="TIGR00666">
    <property type="entry name" value="PBP4"/>
    <property type="match status" value="1"/>
</dbReference>
<keyword evidence="4" id="KW-0121">Carboxypeptidase</keyword>
<evidence type="ECO:0000313" key="4">
    <source>
        <dbReference type="EMBL" id="AFY02842.1"/>
    </source>
</evidence>
<keyword evidence="3" id="KW-0732">Signal</keyword>
<comment type="similarity">
    <text evidence="1">Belongs to the peptidase S13 family.</text>
</comment>
<dbReference type="Gene3D" id="3.40.710.10">
    <property type="entry name" value="DD-peptidase/beta-lactamase superfamily"/>
    <property type="match status" value="1"/>
</dbReference>
<proteinExistence type="inferred from homology"/>
<accession>K7ZGU8</accession>
<dbReference type="PANTHER" id="PTHR30023:SF0">
    <property type="entry name" value="PENICILLIN-SENSITIVE CARBOXYPEPTIDASE A"/>
    <property type="match status" value="1"/>
</dbReference>
<dbReference type="Gene3D" id="3.50.80.20">
    <property type="entry name" value="D-Ala-D-Ala carboxypeptidase C, peptidase S13"/>
    <property type="match status" value="1"/>
</dbReference>
<keyword evidence="4" id="KW-0645">Protease</keyword>
<dbReference type="Proteomes" id="UP000010074">
    <property type="component" value="Chromosome"/>
</dbReference>
<dbReference type="RefSeq" id="WP_015092259.1">
    <property type="nucleotide sequence ID" value="NC_019567.1"/>
</dbReference>
<keyword evidence="2" id="KW-0378">Hydrolase</keyword>
<evidence type="ECO:0000256" key="2">
    <source>
        <dbReference type="ARBA" id="ARBA00022801"/>
    </source>
</evidence>
<dbReference type="KEGG" id="bbat:Bdt_3167"/>